<dbReference type="GO" id="GO:0006274">
    <property type="term" value="P:DNA replication termination"/>
    <property type="evidence" value="ECO:0007669"/>
    <property type="project" value="TreeGrafter"/>
</dbReference>
<dbReference type="InterPro" id="IPR027799">
    <property type="entry name" value="Rtf2_RING-finger"/>
</dbReference>
<dbReference type="GO" id="GO:0005634">
    <property type="term" value="C:nucleus"/>
    <property type="evidence" value="ECO:0007669"/>
    <property type="project" value="EnsemblFungi"/>
</dbReference>
<dbReference type="CDD" id="cd16653">
    <property type="entry name" value="RING-like_Rtf2"/>
    <property type="match status" value="1"/>
</dbReference>
<gene>
    <name evidence="3" type="ORF">WICANDRAFT_32709</name>
</gene>
<name>A0A1E3P2S1_WICAA</name>
<accession>A0A1E3P2S1</accession>
<dbReference type="OrthoDB" id="247013at2759"/>
<dbReference type="InterPro" id="IPR006735">
    <property type="entry name" value="Rtf2"/>
</dbReference>
<keyword evidence="4" id="KW-1185">Reference proteome</keyword>
<dbReference type="Proteomes" id="UP000094112">
    <property type="component" value="Unassembled WGS sequence"/>
</dbReference>
<dbReference type="PANTHER" id="PTHR12775">
    <property type="entry name" value="PROTEIN C20ORF43 HOMOLOG"/>
    <property type="match status" value="1"/>
</dbReference>
<protein>
    <submittedName>
        <fullName evidence="3">Uncharacterized protein</fullName>
    </submittedName>
</protein>
<dbReference type="SUPFAM" id="SSF57850">
    <property type="entry name" value="RING/U-box"/>
    <property type="match status" value="1"/>
</dbReference>
<dbReference type="GeneID" id="30199246"/>
<dbReference type="EMBL" id="KV454211">
    <property type="protein sequence ID" value="ODQ59494.1"/>
    <property type="molecule type" value="Genomic_DNA"/>
</dbReference>
<dbReference type="RefSeq" id="XP_019038701.1">
    <property type="nucleotide sequence ID" value="XM_019182000.1"/>
</dbReference>
<dbReference type="AlphaFoldDB" id="A0A1E3P2S1"/>
<organism evidence="3 4">
    <name type="scientific">Wickerhamomyces anomalus (strain ATCC 58044 / CBS 1984 / NCYC 433 / NRRL Y-366-8)</name>
    <name type="common">Yeast</name>
    <name type="synonym">Hansenula anomala</name>
    <dbReference type="NCBI Taxonomy" id="683960"/>
    <lineage>
        <taxon>Eukaryota</taxon>
        <taxon>Fungi</taxon>
        <taxon>Dikarya</taxon>
        <taxon>Ascomycota</taxon>
        <taxon>Saccharomycotina</taxon>
        <taxon>Saccharomycetes</taxon>
        <taxon>Phaffomycetales</taxon>
        <taxon>Wickerhamomycetaceae</taxon>
        <taxon>Wickerhamomyces</taxon>
    </lineage>
</organism>
<feature type="region of interest" description="Disordered" evidence="2">
    <location>
        <begin position="186"/>
        <end position="210"/>
    </location>
</feature>
<evidence type="ECO:0000256" key="1">
    <source>
        <dbReference type="ARBA" id="ARBA00009885"/>
    </source>
</evidence>
<comment type="similarity">
    <text evidence="1">Belongs to the rtf2 family.</text>
</comment>
<evidence type="ECO:0000256" key="2">
    <source>
        <dbReference type="SAM" id="MobiDB-lite"/>
    </source>
</evidence>
<dbReference type="InterPro" id="IPR013083">
    <property type="entry name" value="Znf_RING/FYVE/PHD"/>
</dbReference>
<dbReference type="Pfam" id="PF04641">
    <property type="entry name" value="Rtf2"/>
    <property type="match status" value="1"/>
</dbReference>
<reference evidence="3 4" key="1">
    <citation type="journal article" date="2016" name="Proc. Natl. Acad. Sci. U.S.A.">
        <title>Comparative genomics of biotechnologically important yeasts.</title>
        <authorList>
            <person name="Riley R."/>
            <person name="Haridas S."/>
            <person name="Wolfe K.H."/>
            <person name="Lopes M.R."/>
            <person name="Hittinger C.T."/>
            <person name="Goeker M."/>
            <person name="Salamov A.A."/>
            <person name="Wisecaver J.H."/>
            <person name="Long T.M."/>
            <person name="Calvey C.H."/>
            <person name="Aerts A.L."/>
            <person name="Barry K.W."/>
            <person name="Choi C."/>
            <person name="Clum A."/>
            <person name="Coughlan A.Y."/>
            <person name="Deshpande S."/>
            <person name="Douglass A.P."/>
            <person name="Hanson S.J."/>
            <person name="Klenk H.-P."/>
            <person name="LaButti K.M."/>
            <person name="Lapidus A."/>
            <person name="Lindquist E.A."/>
            <person name="Lipzen A.M."/>
            <person name="Meier-Kolthoff J.P."/>
            <person name="Ohm R.A."/>
            <person name="Otillar R.P."/>
            <person name="Pangilinan J.L."/>
            <person name="Peng Y."/>
            <person name="Rokas A."/>
            <person name="Rosa C.A."/>
            <person name="Scheuner C."/>
            <person name="Sibirny A.A."/>
            <person name="Slot J.C."/>
            <person name="Stielow J.B."/>
            <person name="Sun H."/>
            <person name="Kurtzman C.P."/>
            <person name="Blackwell M."/>
            <person name="Grigoriev I.V."/>
            <person name="Jeffries T.W."/>
        </authorList>
    </citation>
    <scope>NUCLEOTIDE SEQUENCE [LARGE SCALE GENOMIC DNA]</scope>
    <source>
        <strain evidence="4">ATCC 58044 / CBS 1984 / NCYC 433 / NRRL Y-366-8</strain>
    </source>
</reference>
<feature type="compositionally biased region" description="Basic residues" evidence="2">
    <location>
        <begin position="186"/>
        <end position="195"/>
    </location>
</feature>
<dbReference type="PANTHER" id="PTHR12775:SF0">
    <property type="entry name" value="REPLICATION TERMINATION FACTOR 2"/>
    <property type="match status" value="1"/>
</dbReference>
<feature type="non-terminal residue" evidence="3">
    <location>
        <position position="1"/>
    </location>
</feature>
<dbReference type="Gene3D" id="3.30.40.10">
    <property type="entry name" value="Zinc/RING finger domain, C3HC4 (zinc finger)"/>
    <property type="match status" value="1"/>
</dbReference>
<dbReference type="STRING" id="683960.A0A1E3P2S1"/>
<proteinExistence type="inferred from homology"/>
<sequence>DGGVKLQRKDLIKQKKSSEYDEASAEAYNKNGKWTTCHLSNKPLAIPIVSDYKGNLYNKDSILEYILYPDTISTNQKQLVEHIKSLKDIVELKIQTGNDNAEFTCPITGNVIGSNGITYVYLVSCGDVFAEKCLREVNGDDRNCPVCNQQYEDQDVIVLNPISKKSIEHLEDRIQLLISRNLTHSMKKQKKQKKRKSEEAVTHKSKKVKV</sequence>
<evidence type="ECO:0000313" key="3">
    <source>
        <dbReference type="EMBL" id="ODQ59494.1"/>
    </source>
</evidence>
<evidence type="ECO:0000313" key="4">
    <source>
        <dbReference type="Proteomes" id="UP000094112"/>
    </source>
</evidence>